<evidence type="ECO:0000256" key="2">
    <source>
        <dbReference type="ARBA" id="ARBA00023015"/>
    </source>
</evidence>
<dbReference type="AlphaFoldDB" id="A0A5D3Y9V2"/>
<dbReference type="Gene3D" id="1.10.10.10">
    <property type="entry name" value="Winged helix-like DNA-binding domain superfamily/Winged helix DNA-binding domain"/>
    <property type="match status" value="1"/>
</dbReference>
<comment type="caution">
    <text evidence="6">The sequence shown here is derived from an EMBL/GenBank/DDBJ whole genome shotgun (WGS) entry which is preliminary data.</text>
</comment>
<gene>
    <name evidence="6" type="ORF">BCL69_104425</name>
</gene>
<feature type="domain" description="HTH lysR-type" evidence="5">
    <location>
        <begin position="5"/>
        <end position="64"/>
    </location>
</feature>
<dbReference type="GO" id="GO:0019344">
    <property type="term" value="P:cysteine biosynthetic process"/>
    <property type="evidence" value="ECO:0007669"/>
    <property type="project" value="TreeGrafter"/>
</dbReference>
<evidence type="ECO:0000313" key="6">
    <source>
        <dbReference type="EMBL" id="TYP82864.1"/>
    </source>
</evidence>
<dbReference type="GO" id="GO:0003700">
    <property type="term" value="F:DNA-binding transcription factor activity"/>
    <property type="evidence" value="ECO:0007669"/>
    <property type="project" value="InterPro"/>
</dbReference>
<dbReference type="PANTHER" id="PTHR30126:SF6">
    <property type="entry name" value="HTH-TYPE TRANSCRIPTIONAL REGULATOR CYSB-RELATED"/>
    <property type="match status" value="1"/>
</dbReference>
<keyword evidence="3" id="KW-0238">DNA-binding</keyword>
<sequence length="324" mass="36460">MKNIMRLQQLRYLREIVNKNLNLSKAAESLHTSQPGISRQIQLLEEELGVDIFVRNGKRIVKITPPGEVIVEIAEKMLKDVENLKQISQEFSDKASGTLIIATTHTQARYALPPVIKRFTEKYPKVKLILRQGNPTQISTLVSSGEADLAIATEAIELFQELVMLPCYQWNRSIIVTPKHPLLKQHPLTLEAIAQYPIITYDFAFTGRSKINQAFASKGLTPNVVLTAIDADVIKTYVELGLGIGILAKMAFDTHRDKHLRAIDASHLFEPSTTRIGISRNSYIRSYIYDFIEMFAPHLDEATVKAAMKNQLITPAQDTPQTIK</sequence>
<dbReference type="CDD" id="cd08413">
    <property type="entry name" value="PBP2_CysB_like"/>
    <property type="match status" value="1"/>
</dbReference>
<keyword evidence="2" id="KW-0805">Transcription regulation</keyword>
<dbReference type="InterPro" id="IPR036388">
    <property type="entry name" value="WH-like_DNA-bd_sf"/>
</dbReference>
<dbReference type="InterPro" id="IPR005119">
    <property type="entry name" value="LysR_subst-bd"/>
</dbReference>
<keyword evidence="4" id="KW-0804">Transcription</keyword>
<dbReference type="NCBIfam" id="NF009326">
    <property type="entry name" value="PRK12681.1"/>
    <property type="match status" value="1"/>
</dbReference>
<dbReference type="FunFam" id="1.10.10.10:FF:000001">
    <property type="entry name" value="LysR family transcriptional regulator"/>
    <property type="match status" value="1"/>
</dbReference>
<dbReference type="Pfam" id="PF00126">
    <property type="entry name" value="HTH_1"/>
    <property type="match status" value="1"/>
</dbReference>
<dbReference type="NCBIfam" id="NF009327">
    <property type="entry name" value="PRK12684.1"/>
    <property type="match status" value="1"/>
</dbReference>
<dbReference type="InterPro" id="IPR036390">
    <property type="entry name" value="WH_DNA-bd_sf"/>
</dbReference>
<comment type="similarity">
    <text evidence="1">Belongs to the LysR transcriptional regulatory family.</text>
</comment>
<proteinExistence type="inferred from homology"/>
<dbReference type="EMBL" id="VNHT01000044">
    <property type="protein sequence ID" value="TYP82864.1"/>
    <property type="molecule type" value="Genomic_DNA"/>
</dbReference>
<dbReference type="PANTHER" id="PTHR30126">
    <property type="entry name" value="HTH-TYPE TRANSCRIPTIONAL REGULATOR"/>
    <property type="match status" value="1"/>
</dbReference>
<dbReference type="Pfam" id="PF03466">
    <property type="entry name" value="LysR_substrate"/>
    <property type="match status" value="1"/>
</dbReference>
<evidence type="ECO:0000259" key="5">
    <source>
        <dbReference type="PROSITE" id="PS50931"/>
    </source>
</evidence>
<dbReference type="PROSITE" id="PS50931">
    <property type="entry name" value="HTH_LYSR"/>
    <property type="match status" value="1"/>
</dbReference>
<accession>A0A5D3Y9V2</accession>
<reference evidence="6 7" key="1">
    <citation type="submission" date="2019-07" db="EMBL/GenBank/DDBJ databases">
        <title>Active sludge and wastewater microbial communities from Klosterneuburg, Austria.</title>
        <authorList>
            <person name="Wagner M."/>
        </authorList>
    </citation>
    <scope>NUCLEOTIDE SEQUENCE [LARGE SCALE GENOMIC DNA]</scope>
    <source>
        <strain evidence="6 7">Nm2</strain>
    </source>
</reference>
<protein>
    <submittedName>
        <fullName evidence="6">LysR family cys regulon transcriptional activator</fullName>
    </submittedName>
</protein>
<name>A0A5D3Y9V2_9PROT</name>
<dbReference type="GO" id="GO:0000976">
    <property type="term" value="F:transcription cis-regulatory region binding"/>
    <property type="evidence" value="ECO:0007669"/>
    <property type="project" value="TreeGrafter"/>
</dbReference>
<dbReference type="PRINTS" id="PR00039">
    <property type="entry name" value="HTHLYSR"/>
</dbReference>
<dbReference type="Gene3D" id="3.40.190.10">
    <property type="entry name" value="Periplasmic binding protein-like II"/>
    <property type="match status" value="2"/>
</dbReference>
<evidence type="ECO:0000256" key="3">
    <source>
        <dbReference type="ARBA" id="ARBA00023125"/>
    </source>
</evidence>
<dbReference type="SUPFAM" id="SSF46785">
    <property type="entry name" value="Winged helix' DNA-binding domain"/>
    <property type="match status" value="1"/>
</dbReference>
<evidence type="ECO:0000256" key="1">
    <source>
        <dbReference type="ARBA" id="ARBA00009437"/>
    </source>
</evidence>
<dbReference type="SUPFAM" id="SSF53850">
    <property type="entry name" value="Periplasmic binding protein-like II"/>
    <property type="match status" value="1"/>
</dbReference>
<dbReference type="InterPro" id="IPR000847">
    <property type="entry name" value="LysR_HTH_N"/>
</dbReference>
<dbReference type="InterPro" id="IPR037423">
    <property type="entry name" value="CysB_PBP2"/>
</dbReference>
<evidence type="ECO:0000313" key="7">
    <source>
        <dbReference type="Proteomes" id="UP000324176"/>
    </source>
</evidence>
<evidence type="ECO:0000256" key="4">
    <source>
        <dbReference type="ARBA" id="ARBA00023163"/>
    </source>
</evidence>
<organism evidence="6 7">
    <name type="scientific">Nitrosomonas communis</name>
    <dbReference type="NCBI Taxonomy" id="44574"/>
    <lineage>
        <taxon>Bacteria</taxon>
        <taxon>Pseudomonadati</taxon>
        <taxon>Pseudomonadota</taxon>
        <taxon>Betaproteobacteria</taxon>
        <taxon>Nitrosomonadales</taxon>
        <taxon>Nitrosomonadaceae</taxon>
        <taxon>Nitrosomonas</taxon>
    </lineage>
</organism>
<dbReference type="Proteomes" id="UP000324176">
    <property type="component" value="Unassembled WGS sequence"/>
</dbReference>